<dbReference type="KEGG" id="sbil:SANBI_000299"/>
<evidence type="ECO:0000313" key="1">
    <source>
        <dbReference type="EMBL" id="WPF82688.1"/>
    </source>
</evidence>
<name>A0AAF0Z466_9MICO</name>
<gene>
    <name evidence="1" type="ORF">SANBI_000299</name>
</gene>
<dbReference type="Proteomes" id="UP001304340">
    <property type="component" value="Chromosome"/>
</dbReference>
<proteinExistence type="predicted"/>
<sequence>MGRVVSSFAHGDLMDDRALLDGLESAADDLRPHADSLTEAPANSWWWDSIGQVQLVAAGCSGFGVVDERSLSAWPARWWSAPTGPQIVHTSRPSSLGVPVGLVLSEDHWVPVEPPRWSSFVPQDNRVYEVRCAEDWQQLVARYPTPRTGASASEWDRFAGGEHTWLDVDWRALSDDLPGVHVSVAAHLSSAYRPLPLGGGRFTMLAGWNPDVTVWLHESPSSIPSEVYNA</sequence>
<accession>A0AAF0Z466</accession>
<dbReference type="AlphaFoldDB" id="A0AAF0Z466"/>
<protein>
    <submittedName>
        <fullName evidence="1">Uncharacterized protein</fullName>
    </submittedName>
</protein>
<keyword evidence="2" id="KW-1185">Reference proteome</keyword>
<reference evidence="2" key="1">
    <citation type="submission" date="2023-11" db="EMBL/GenBank/DDBJ databases">
        <authorList>
            <person name="Helweg L.P."/>
            <person name="Kiel A."/>
            <person name="Hitz F."/>
            <person name="Ruckert-Reed C."/>
            <person name="Busche T."/>
            <person name="Kaltschmidt B."/>
            <person name="Kaltschmidt C."/>
        </authorList>
    </citation>
    <scope>NUCLEOTIDE SEQUENCE [LARGE SCALE GENOMIC DNA]</scope>
    <source>
        <strain evidence="2">4.1</strain>
    </source>
</reference>
<dbReference type="RefSeq" id="WP_319158278.1">
    <property type="nucleotide sequence ID" value="NZ_CP138359.1"/>
</dbReference>
<dbReference type="EMBL" id="CP138359">
    <property type="protein sequence ID" value="WPF82688.1"/>
    <property type="molecule type" value="Genomic_DNA"/>
</dbReference>
<organism evidence="1 2">
    <name type="scientific">Sanguibacter biliveldensis</name>
    <dbReference type="NCBI Taxonomy" id="3030830"/>
    <lineage>
        <taxon>Bacteria</taxon>
        <taxon>Bacillati</taxon>
        <taxon>Actinomycetota</taxon>
        <taxon>Actinomycetes</taxon>
        <taxon>Micrococcales</taxon>
        <taxon>Sanguibacteraceae</taxon>
        <taxon>Sanguibacter</taxon>
    </lineage>
</organism>
<evidence type="ECO:0000313" key="2">
    <source>
        <dbReference type="Proteomes" id="UP001304340"/>
    </source>
</evidence>